<organism evidence="2 3">
    <name type="scientific">Paenibacillus illinoisensis</name>
    <dbReference type="NCBI Taxonomy" id="59845"/>
    <lineage>
        <taxon>Bacteria</taxon>
        <taxon>Bacillati</taxon>
        <taxon>Bacillota</taxon>
        <taxon>Bacilli</taxon>
        <taxon>Bacillales</taxon>
        <taxon>Paenibacillaceae</taxon>
        <taxon>Paenibacillus</taxon>
    </lineage>
</organism>
<accession>A0ABW8HVJ7</accession>
<dbReference type="SUPFAM" id="SSF160631">
    <property type="entry name" value="SMI1/KNR4-like"/>
    <property type="match status" value="1"/>
</dbReference>
<dbReference type="InterPro" id="IPR018958">
    <property type="entry name" value="Knr4/Smi1-like_dom"/>
</dbReference>
<dbReference type="Gene3D" id="3.40.1580.10">
    <property type="entry name" value="SMI1/KNR4-like"/>
    <property type="match status" value="1"/>
</dbReference>
<dbReference type="Proteomes" id="UP001618531">
    <property type="component" value="Unassembled WGS sequence"/>
</dbReference>
<dbReference type="Pfam" id="PF09346">
    <property type="entry name" value="SMI1_KNR4"/>
    <property type="match status" value="1"/>
</dbReference>
<protein>
    <submittedName>
        <fullName evidence="2">SMI1/KNR4 family protein</fullName>
    </submittedName>
</protein>
<dbReference type="InterPro" id="IPR037883">
    <property type="entry name" value="Knr4/Smi1-like_sf"/>
</dbReference>
<evidence type="ECO:0000313" key="2">
    <source>
        <dbReference type="EMBL" id="MFK0523709.1"/>
    </source>
</evidence>
<proteinExistence type="predicted"/>
<evidence type="ECO:0000259" key="1">
    <source>
        <dbReference type="Pfam" id="PF09346"/>
    </source>
</evidence>
<keyword evidence="3" id="KW-1185">Reference proteome</keyword>
<reference evidence="2 3" key="1">
    <citation type="submission" date="2024-11" db="EMBL/GenBank/DDBJ databases">
        <title>Identification and Characterization of a Novel Fosfomycin Bacillithiol Transferase FosB8 in Paenibacillus illinoisensis.</title>
        <authorList>
            <person name="Lu W."/>
        </authorList>
    </citation>
    <scope>NUCLEOTIDE SEQUENCE [LARGE SCALE GENOMIC DNA]</scope>
    <source>
        <strain evidence="2 3">WP77</strain>
    </source>
</reference>
<dbReference type="RefSeq" id="WP_402876217.1">
    <property type="nucleotide sequence ID" value="NZ_JBIYSL010000003.1"/>
</dbReference>
<gene>
    <name evidence="2" type="ORF">ACINKY_15990</name>
</gene>
<dbReference type="EMBL" id="JBIYSL010000003">
    <property type="protein sequence ID" value="MFK0523709.1"/>
    <property type="molecule type" value="Genomic_DNA"/>
</dbReference>
<name>A0ABW8HVJ7_9BACL</name>
<comment type="caution">
    <text evidence="2">The sequence shown here is derived from an EMBL/GenBank/DDBJ whole genome shotgun (WGS) entry which is preliminary data.</text>
</comment>
<feature type="domain" description="Knr4/Smi1-like" evidence="1">
    <location>
        <begin position="51"/>
        <end position="151"/>
    </location>
</feature>
<sequence>MWNDVFEKEWEKRPGAKREELHAFLQTWNDALSVQELQEIRARQKNPFPKRPLPDSHAHLLTYSNGGEFQHGERIFQFFGTPDFREMNLAYEFAEYMPGSVSFAMDGSGNHYIFDMREPSRNGKYPILVAHSGNLGYEDCVHVANSLPEFCRGTDEIG</sequence>
<evidence type="ECO:0000313" key="3">
    <source>
        <dbReference type="Proteomes" id="UP001618531"/>
    </source>
</evidence>